<protein>
    <submittedName>
        <fullName evidence="3">Uncharacterized protein</fullName>
    </submittedName>
</protein>
<feature type="transmembrane region" description="Helical" evidence="1">
    <location>
        <begin position="34"/>
        <end position="55"/>
    </location>
</feature>
<dbReference type="Proteomes" id="UP000190206">
    <property type="component" value="Unassembled WGS sequence"/>
</dbReference>
<accession>A0A1S9I0F6</accession>
<name>A0A1S9I0F6_9CLOT</name>
<reference evidence="3 5" key="2">
    <citation type="submission" date="2016-12" db="EMBL/GenBank/DDBJ databases">
        <title>Clostridium tepidum sp. nov., a close relative of Clostridium sporogenes and Clostridium botulinum Group I.</title>
        <authorList>
            <person name="Dobritsa A.P."/>
            <person name="Kutumbaka K.K."/>
            <person name="Werner K."/>
            <person name="Wiedmann M."/>
            <person name="Asmus A."/>
            <person name="Samadpour M."/>
        </authorList>
    </citation>
    <scope>NUCLEOTIDE SEQUENCE [LARGE SCALE GENOMIC DNA]</scope>
    <source>
        <strain evidence="3 5">IEH 97212</strain>
    </source>
</reference>
<keyword evidence="1" id="KW-0472">Membrane</keyword>
<dbReference type="EMBL" id="MRAD01000004">
    <property type="protein sequence ID" value="OOO62792.1"/>
    <property type="molecule type" value="Genomic_DNA"/>
</dbReference>
<keyword evidence="1" id="KW-0812">Transmembrane</keyword>
<dbReference type="STRING" id="1962263.BS637_05760"/>
<dbReference type="Proteomes" id="UP000190256">
    <property type="component" value="Unassembled WGS sequence"/>
</dbReference>
<sequence>MYSITYVYNINKISTYTQNSYLVSENANFRASSILFFIKLLLAGPMTYGITRFCMNLVRDKSHKIENICS</sequence>
<dbReference type="AlphaFoldDB" id="A0A1S9I0F6"/>
<evidence type="ECO:0000313" key="3">
    <source>
        <dbReference type="EMBL" id="OOO63826.1"/>
    </source>
</evidence>
<comment type="caution">
    <text evidence="3">The sequence shown here is derived from an EMBL/GenBank/DDBJ whole genome shotgun (WGS) entry which is preliminary data.</text>
</comment>
<evidence type="ECO:0000256" key="1">
    <source>
        <dbReference type="SAM" id="Phobius"/>
    </source>
</evidence>
<keyword evidence="4" id="KW-1185">Reference proteome</keyword>
<organism evidence="3 5">
    <name type="scientific">Clostridium tepidum</name>
    <dbReference type="NCBI Taxonomy" id="1962263"/>
    <lineage>
        <taxon>Bacteria</taxon>
        <taxon>Bacillati</taxon>
        <taxon>Bacillota</taxon>
        <taxon>Clostridia</taxon>
        <taxon>Eubacteriales</taxon>
        <taxon>Clostridiaceae</taxon>
        <taxon>Clostridium</taxon>
    </lineage>
</organism>
<evidence type="ECO:0000313" key="2">
    <source>
        <dbReference type="EMBL" id="OOO62792.1"/>
    </source>
</evidence>
<evidence type="ECO:0000313" key="4">
    <source>
        <dbReference type="Proteomes" id="UP000190206"/>
    </source>
</evidence>
<gene>
    <name evidence="2" type="ORF">BS637_05760</name>
    <name evidence="3" type="ORF">BS638_13385</name>
</gene>
<proteinExistence type="predicted"/>
<evidence type="ECO:0000313" key="5">
    <source>
        <dbReference type="Proteomes" id="UP000190256"/>
    </source>
</evidence>
<reference evidence="2 4" key="1">
    <citation type="submission" date="2016-12" db="EMBL/GenBank/DDBJ databases">
        <title>Clostridium tepidum sp. nov., a close relative of Clostridium sporogenes and Clostridium botulinum Group I.</title>
        <authorList>
            <person name="Dobritsa A.P."/>
            <person name="Kutumbaka K."/>
            <person name="Werner K."/>
            <person name="Samadpour M."/>
        </authorList>
    </citation>
    <scope>NUCLEOTIDE SEQUENCE [LARGE SCALE GENOMIC DNA]</scope>
    <source>
        <strain evidence="2 4">PE</strain>
    </source>
</reference>
<dbReference type="EMBL" id="MRAE01000060">
    <property type="protein sequence ID" value="OOO63826.1"/>
    <property type="molecule type" value="Genomic_DNA"/>
</dbReference>
<keyword evidence="1" id="KW-1133">Transmembrane helix</keyword>